<protein>
    <submittedName>
        <fullName evidence="2">Uncharacterized protein</fullName>
    </submittedName>
</protein>
<evidence type="ECO:0000313" key="2">
    <source>
        <dbReference type="EMBL" id="KAK5706751.1"/>
    </source>
</evidence>
<feature type="compositionally biased region" description="Polar residues" evidence="1">
    <location>
        <begin position="27"/>
        <end position="37"/>
    </location>
</feature>
<gene>
    <name evidence="2" type="ORF">LTR97_001742</name>
</gene>
<organism evidence="2 3">
    <name type="scientific">Elasticomyces elasticus</name>
    <dbReference type="NCBI Taxonomy" id="574655"/>
    <lineage>
        <taxon>Eukaryota</taxon>
        <taxon>Fungi</taxon>
        <taxon>Dikarya</taxon>
        <taxon>Ascomycota</taxon>
        <taxon>Pezizomycotina</taxon>
        <taxon>Dothideomycetes</taxon>
        <taxon>Dothideomycetidae</taxon>
        <taxon>Mycosphaerellales</taxon>
        <taxon>Teratosphaeriaceae</taxon>
        <taxon>Elasticomyces</taxon>
    </lineage>
</organism>
<accession>A0AAN8A584</accession>
<proteinExistence type="predicted"/>
<dbReference type="AlphaFoldDB" id="A0AAN8A584"/>
<comment type="caution">
    <text evidence="2">The sequence shown here is derived from an EMBL/GenBank/DDBJ whole genome shotgun (WGS) entry which is preliminary data.</text>
</comment>
<dbReference type="EMBL" id="JAVRQU010000002">
    <property type="protein sequence ID" value="KAK5706751.1"/>
    <property type="molecule type" value="Genomic_DNA"/>
</dbReference>
<dbReference type="Proteomes" id="UP001310594">
    <property type="component" value="Unassembled WGS sequence"/>
</dbReference>
<feature type="region of interest" description="Disordered" evidence="1">
    <location>
        <begin position="229"/>
        <end position="248"/>
    </location>
</feature>
<evidence type="ECO:0000313" key="3">
    <source>
        <dbReference type="Proteomes" id="UP001310594"/>
    </source>
</evidence>
<sequence>MGTYNEALSPKLDSMGQGKHNPGPQDSHVTTNDTAWNITPPDDDDEGHFDSKQEAMKVQDWLKETEARAAKHNDRPSFIQYLYKVSKYNPLKWEYQAWIYAHPEDIEAVEALLQPGDRESEPESTSTDFEALGDRMGDRKVEEMQRECFGNWNFGSAGDGPGLTDIVGPFMMDETLEMSEQQQNLTRSSVTVATHANPEQGARGTTQADPIVIDDDDEQEPRVKRLKLRHGSVEGSWEWKGRRKSRGA</sequence>
<evidence type="ECO:0000256" key="1">
    <source>
        <dbReference type="SAM" id="MobiDB-lite"/>
    </source>
</evidence>
<reference evidence="2" key="1">
    <citation type="submission" date="2023-08" db="EMBL/GenBank/DDBJ databases">
        <title>Black Yeasts Isolated from many extreme environments.</title>
        <authorList>
            <person name="Coleine C."/>
            <person name="Stajich J.E."/>
            <person name="Selbmann L."/>
        </authorList>
    </citation>
    <scope>NUCLEOTIDE SEQUENCE</scope>
    <source>
        <strain evidence="2">CCFEE 5810</strain>
    </source>
</reference>
<feature type="region of interest" description="Disordered" evidence="1">
    <location>
        <begin position="193"/>
        <end position="224"/>
    </location>
</feature>
<feature type="region of interest" description="Disordered" evidence="1">
    <location>
        <begin position="1"/>
        <end position="53"/>
    </location>
</feature>
<name>A0AAN8A584_9PEZI</name>